<accession>A0A0E9PMN5</accession>
<organism evidence="1">
    <name type="scientific">Anguilla anguilla</name>
    <name type="common">European freshwater eel</name>
    <name type="synonym">Muraena anguilla</name>
    <dbReference type="NCBI Taxonomy" id="7936"/>
    <lineage>
        <taxon>Eukaryota</taxon>
        <taxon>Metazoa</taxon>
        <taxon>Chordata</taxon>
        <taxon>Craniata</taxon>
        <taxon>Vertebrata</taxon>
        <taxon>Euteleostomi</taxon>
        <taxon>Actinopterygii</taxon>
        <taxon>Neopterygii</taxon>
        <taxon>Teleostei</taxon>
        <taxon>Anguilliformes</taxon>
        <taxon>Anguillidae</taxon>
        <taxon>Anguilla</taxon>
    </lineage>
</organism>
<dbReference type="AlphaFoldDB" id="A0A0E9PMN5"/>
<evidence type="ECO:0000313" key="1">
    <source>
        <dbReference type="EMBL" id="JAH05113.1"/>
    </source>
</evidence>
<protein>
    <submittedName>
        <fullName evidence="1">Uncharacterized protein</fullName>
    </submittedName>
</protein>
<reference evidence="1" key="2">
    <citation type="journal article" date="2015" name="Fish Shellfish Immunol.">
        <title>Early steps in the European eel (Anguilla anguilla)-Vibrio vulnificus interaction in the gills: Role of the RtxA13 toxin.</title>
        <authorList>
            <person name="Callol A."/>
            <person name="Pajuelo D."/>
            <person name="Ebbesson L."/>
            <person name="Teles M."/>
            <person name="MacKenzie S."/>
            <person name="Amaro C."/>
        </authorList>
    </citation>
    <scope>NUCLEOTIDE SEQUENCE</scope>
</reference>
<dbReference type="EMBL" id="GBXM01103464">
    <property type="protein sequence ID" value="JAH05113.1"/>
    <property type="molecule type" value="Transcribed_RNA"/>
</dbReference>
<reference evidence="1" key="1">
    <citation type="submission" date="2014-11" db="EMBL/GenBank/DDBJ databases">
        <authorList>
            <person name="Amaro Gonzalez C."/>
        </authorList>
    </citation>
    <scope>NUCLEOTIDE SEQUENCE</scope>
</reference>
<name>A0A0E9PMN5_ANGAN</name>
<sequence length="88" mass="10249">MMILNLTPTTGRYFIFNFSTVPKLIYCGKTIAVTHTRGRCFNPYCFLKQTFLLFVLRALGDLSRSLVSKVFLTIHLLIISYCFRFRLS</sequence>
<proteinExistence type="predicted"/>